<proteinExistence type="predicted"/>
<evidence type="ECO:0000259" key="2">
    <source>
        <dbReference type="Pfam" id="PF04945"/>
    </source>
</evidence>
<dbReference type="AlphaFoldDB" id="A0A317C8R5"/>
<protein>
    <submittedName>
        <fullName evidence="3">YHS domain protein</fullName>
    </submittedName>
</protein>
<name>A0A317C8R5_9GAMM</name>
<feature type="signal peptide" evidence="1">
    <location>
        <begin position="1"/>
        <end position="26"/>
    </location>
</feature>
<dbReference type="RefSeq" id="WP_109824006.1">
    <property type="nucleotide sequence ID" value="NZ_QGKL01000037.1"/>
</dbReference>
<evidence type="ECO:0000313" key="3">
    <source>
        <dbReference type="EMBL" id="PWQ94984.1"/>
    </source>
</evidence>
<organism evidence="3 4">
    <name type="scientific">Leucothrix arctica</name>
    <dbReference type="NCBI Taxonomy" id="1481894"/>
    <lineage>
        <taxon>Bacteria</taxon>
        <taxon>Pseudomonadati</taxon>
        <taxon>Pseudomonadota</taxon>
        <taxon>Gammaproteobacteria</taxon>
        <taxon>Thiotrichales</taxon>
        <taxon>Thiotrichaceae</taxon>
        <taxon>Leucothrix</taxon>
    </lineage>
</organism>
<feature type="chain" id="PRO_5016400079" evidence="1">
    <location>
        <begin position="27"/>
        <end position="152"/>
    </location>
</feature>
<accession>A0A317C8R5</accession>
<sequence>MPSIKQLLHWPLALLLSLFVAGNAFAVEPIHTNLFGSAIDGYDPVAYFKDSKPVKGENKYSYEWNGAKWYFKNEANKTDFVAAPEKYAPQYGGYCAWAVIQGAAVKTDPNAWHIEDGKLYLNYSQDVQTQWSADIPGNIKKADVQWPSVLAK</sequence>
<dbReference type="NCBIfam" id="NF041384">
    <property type="entry name" value="YHS_seleno_dom"/>
    <property type="match status" value="1"/>
</dbReference>
<dbReference type="Proteomes" id="UP000245506">
    <property type="component" value="Unassembled WGS sequence"/>
</dbReference>
<comment type="caution">
    <text evidence="3">The sequence shown here is derived from an EMBL/GenBank/DDBJ whole genome shotgun (WGS) entry which is preliminary data.</text>
</comment>
<dbReference type="OrthoDB" id="344729at2"/>
<keyword evidence="1" id="KW-0732">Signal</keyword>
<keyword evidence="4" id="KW-1185">Reference proteome</keyword>
<reference evidence="3 4" key="1">
    <citation type="submission" date="2018-05" db="EMBL/GenBank/DDBJ databases">
        <title>Leucothrix arctica sp. nov., isolated from Arctic seawater.</title>
        <authorList>
            <person name="Choi A."/>
            <person name="Baek K."/>
        </authorList>
    </citation>
    <scope>NUCLEOTIDE SEQUENCE [LARGE SCALE GENOMIC DNA]</scope>
    <source>
        <strain evidence="3 4">IMCC9719</strain>
    </source>
</reference>
<feature type="domain" description="YHS" evidence="2">
    <location>
        <begin position="45"/>
        <end position="91"/>
    </location>
</feature>
<evidence type="ECO:0000313" key="4">
    <source>
        <dbReference type="Proteomes" id="UP000245506"/>
    </source>
</evidence>
<evidence type="ECO:0000256" key="1">
    <source>
        <dbReference type="SAM" id="SignalP"/>
    </source>
</evidence>
<dbReference type="Pfam" id="PF04945">
    <property type="entry name" value="YHS"/>
    <property type="match status" value="1"/>
</dbReference>
<gene>
    <name evidence="3" type="ORF">DKT75_13700</name>
</gene>
<dbReference type="InterPro" id="IPR007029">
    <property type="entry name" value="YHS_dom"/>
</dbReference>
<dbReference type="EMBL" id="QGKL01000037">
    <property type="protein sequence ID" value="PWQ94984.1"/>
    <property type="molecule type" value="Genomic_DNA"/>
</dbReference>